<comment type="caution">
    <text evidence="3">The sequence shown here is derived from an EMBL/GenBank/DDBJ whole genome shotgun (WGS) entry which is preliminary data.</text>
</comment>
<evidence type="ECO:0000313" key="4">
    <source>
        <dbReference type="Proteomes" id="UP000237271"/>
    </source>
</evidence>
<dbReference type="EMBL" id="NCKW01020131">
    <property type="protein sequence ID" value="POM58913.1"/>
    <property type="molecule type" value="Genomic_DNA"/>
</dbReference>
<dbReference type="Proteomes" id="UP000237271">
    <property type="component" value="Unassembled WGS sequence"/>
</dbReference>
<reference evidence="3 4" key="1">
    <citation type="journal article" date="2017" name="Genome Biol. Evol.">
        <title>Phytophthora megakarya and P. palmivora, closely related causal agents of cacao black pod rot, underwent increases in genome sizes and gene numbers by different mechanisms.</title>
        <authorList>
            <person name="Ali S.S."/>
            <person name="Shao J."/>
            <person name="Lary D.J."/>
            <person name="Kronmiller B."/>
            <person name="Shen D."/>
            <person name="Strem M.D."/>
            <person name="Amoako-Attah I."/>
            <person name="Akrofi A.Y."/>
            <person name="Begoude B.A."/>
            <person name="Ten Hoopen G.M."/>
            <person name="Coulibaly K."/>
            <person name="Kebe B.I."/>
            <person name="Melnick R.L."/>
            <person name="Guiltinan M.J."/>
            <person name="Tyler B.M."/>
            <person name="Meinhardt L.W."/>
            <person name="Bailey B.A."/>
        </authorList>
    </citation>
    <scope>NUCLEOTIDE SEQUENCE [LARGE SCALE GENOMIC DNA]</scope>
    <source>
        <strain evidence="4">sbr112.9</strain>
    </source>
</reference>
<gene>
    <name evidence="3" type="ORF">PHPALM_36379</name>
</gene>
<evidence type="ECO:0000313" key="3">
    <source>
        <dbReference type="EMBL" id="POM58913.1"/>
    </source>
</evidence>
<dbReference type="Pfam" id="PF00078">
    <property type="entry name" value="RVT_1"/>
    <property type="match status" value="1"/>
</dbReference>
<dbReference type="PANTHER" id="PTHR33064">
    <property type="entry name" value="POL PROTEIN"/>
    <property type="match status" value="1"/>
</dbReference>
<dbReference type="InterPro" id="IPR041577">
    <property type="entry name" value="RT_RNaseH_2"/>
</dbReference>
<evidence type="ECO:0000259" key="2">
    <source>
        <dbReference type="Pfam" id="PF17919"/>
    </source>
</evidence>
<dbReference type="Pfam" id="PF17919">
    <property type="entry name" value="RT_RNaseH_2"/>
    <property type="match status" value="1"/>
</dbReference>
<dbReference type="InterPro" id="IPR043128">
    <property type="entry name" value="Rev_trsase/Diguanyl_cyclase"/>
</dbReference>
<dbReference type="PANTHER" id="PTHR33064:SF37">
    <property type="entry name" value="RIBONUCLEASE H"/>
    <property type="match status" value="1"/>
</dbReference>
<dbReference type="InterPro" id="IPR012337">
    <property type="entry name" value="RNaseH-like_sf"/>
</dbReference>
<dbReference type="OrthoDB" id="115784at2759"/>
<dbReference type="Gene3D" id="3.10.10.10">
    <property type="entry name" value="HIV Type 1 Reverse Transcriptase, subunit A, domain 1"/>
    <property type="match status" value="1"/>
</dbReference>
<dbReference type="InterPro" id="IPR036397">
    <property type="entry name" value="RNaseH_sf"/>
</dbReference>
<dbReference type="AlphaFoldDB" id="A0A2P4X040"/>
<dbReference type="InterPro" id="IPR000477">
    <property type="entry name" value="RT_dom"/>
</dbReference>
<proteinExistence type="predicted"/>
<accession>A0A2P4X040</accession>
<dbReference type="InterPro" id="IPR043502">
    <property type="entry name" value="DNA/RNA_pol_sf"/>
</dbReference>
<dbReference type="Gene3D" id="3.30.420.10">
    <property type="entry name" value="Ribonuclease H-like superfamily/Ribonuclease H"/>
    <property type="match status" value="1"/>
</dbReference>
<dbReference type="InterPro" id="IPR051320">
    <property type="entry name" value="Viral_Replic_Matur_Polypro"/>
</dbReference>
<dbReference type="Gene3D" id="3.30.70.270">
    <property type="match status" value="2"/>
</dbReference>
<evidence type="ECO:0000259" key="1">
    <source>
        <dbReference type="Pfam" id="PF00078"/>
    </source>
</evidence>
<organism evidence="3 4">
    <name type="scientific">Phytophthora palmivora</name>
    <dbReference type="NCBI Taxonomy" id="4796"/>
    <lineage>
        <taxon>Eukaryota</taxon>
        <taxon>Sar</taxon>
        <taxon>Stramenopiles</taxon>
        <taxon>Oomycota</taxon>
        <taxon>Peronosporomycetes</taxon>
        <taxon>Peronosporales</taxon>
        <taxon>Peronosporaceae</taxon>
        <taxon>Phytophthora</taxon>
    </lineage>
</organism>
<dbReference type="CDD" id="cd01647">
    <property type="entry name" value="RT_LTR"/>
    <property type="match status" value="1"/>
</dbReference>
<keyword evidence="4" id="KW-1185">Reference proteome</keyword>
<protein>
    <submittedName>
        <fullName evidence="3">Uncharacterized protein</fullName>
    </submittedName>
</protein>
<feature type="domain" description="Reverse transcriptase/retrotransposon-derived protein RNase H-like" evidence="2">
    <location>
        <begin position="757"/>
        <end position="849"/>
    </location>
</feature>
<feature type="domain" description="Reverse transcriptase" evidence="1">
    <location>
        <begin position="479"/>
        <end position="573"/>
    </location>
</feature>
<name>A0A2P4X040_9STRA</name>
<sequence>MPHHAGVDLILGTDFMIPAGIRLDLYNSAAKLPDEVVVPLLRSLKDTDDQTYGLQTVDGPTEAVCLSDRATVEFKLRRKQTSELTHELWVRRTDDWIPTIVMNAKGKATKVYLTSTRPTSVWCPAHFPVVIWLPHGMLPPEGYVRLNSAKYRDWQVLAYESAIDKDLLYKEQELYADWLSRQPPAVERKPYHWPRGVKERPPEAKKGKQLTCAERWVAVDAERKVTDTPGIIAESKGIDSDDPDGIYSAMEPPSEYRTQRGVMKEGRDAESHLTQLDMSETCLEGQADSADEAYDDSDGLEATHDAIANNPEEDLRLRFLAAAASASDGEPVAESDHRFTHFERKGEDLHLEDYAHELAFLPDLSEEVPIELDYNGTNVKCSVHTPEQATRLTELLKQNEQIMISSGNALPPPAYGVVCDIDVGDHPPIKQRARRVAQKYLKPLYELLKVFLRAKLVSFSKSSWASPIVIVLKMNGVDVRLCIDYKKVYAITMIMEYAMPLVDDLLSELEKYLWFCSLDAASGFWAVMMTSRARRISAFLCALGHFEWLRMPFGLKNAPMIYQRMIDNALRGYVQPKGGWSEFARRIRRAEEAVTTQPPSSLTKFAPDNRALAELDPLQELIDSSEGDVFTCGEPDQSVLTPVFTRRSFVNDICFRGGTFDECLETLDGLLTRLPECSISVSFSKSVFVQPKVDFLSHEKTLSIAELPFPKSKKGIQAFLGALNYSGRITQNLAVYGAVLYQLKDSDFDGNKDLSAAQAAFAELKCRVATAPILRHFDSDKEVSIMLFANNWALSSTLMQTHDDKLHPERFCGRVLKENEANYHPAEKEVLALLQLLKICHTLLAGKVLHVYTRFSTLEWVSSLRRYLAELSALPSISPYYLKIKRVRERDVDFVQLLQASITPQVGLNESLKHIAPPSKNSATVRMDPELLYAKIPRDYKGHVLSFDGSAKTEKMAAMTAVHGYCGAYLSGTLRSLRTTVNLAEYTGMNNGVKAAIDRGVTNLVIVGDSRLAIQQSMVVIACKKETLQVELARHKELTKN</sequence>
<dbReference type="SUPFAM" id="SSF56672">
    <property type="entry name" value="DNA/RNA polymerases"/>
    <property type="match status" value="1"/>
</dbReference>
<dbReference type="SUPFAM" id="SSF53098">
    <property type="entry name" value="Ribonuclease H-like"/>
    <property type="match status" value="1"/>
</dbReference>
<dbReference type="GO" id="GO:0003676">
    <property type="term" value="F:nucleic acid binding"/>
    <property type="evidence" value="ECO:0007669"/>
    <property type="project" value="InterPro"/>
</dbReference>